<dbReference type="EMBL" id="QWEY01000002">
    <property type="protein sequence ID" value="RGP38402.1"/>
    <property type="molecule type" value="Genomic_DNA"/>
</dbReference>
<keyword evidence="1" id="KW-0472">Membrane</keyword>
<proteinExistence type="predicted"/>
<feature type="transmembrane region" description="Helical" evidence="1">
    <location>
        <begin position="29"/>
        <end position="52"/>
    </location>
</feature>
<evidence type="ECO:0000313" key="3">
    <source>
        <dbReference type="Proteomes" id="UP000284547"/>
    </source>
</evidence>
<reference evidence="2 3" key="1">
    <citation type="submission" date="2018-08" db="EMBL/GenBank/DDBJ databases">
        <title>Flavobacterium tibetense sp. nov., isolated from a wetland YonghuCo on Tibetan Plateau.</title>
        <authorList>
            <person name="Phurbu D."/>
            <person name="Lu H."/>
            <person name="Xing P."/>
        </authorList>
    </citation>
    <scope>NUCLEOTIDE SEQUENCE [LARGE SCALE GENOMIC DNA]</scope>
    <source>
        <strain evidence="2 3">DJC</strain>
    </source>
</reference>
<keyword evidence="3" id="KW-1185">Reference proteome</keyword>
<keyword evidence="1" id="KW-0812">Transmembrane</keyword>
<evidence type="ECO:0000256" key="1">
    <source>
        <dbReference type="SAM" id="Phobius"/>
    </source>
</evidence>
<organism evidence="2 3">
    <name type="scientific">Pseudotabrizicola alkalilacus</name>
    <dbReference type="NCBI Taxonomy" id="2305252"/>
    <lineage>
        <taxon>Bacteria</taxon>
        <taxon>Pseudomonadati</taxon>
        <taxon>Pseudomonadota</taxon>
        <taxon>Alphaproteobacteria</taxon>
        <taxon>Rhodobacterales</taxon>
        <taxon>Paracoccaceae</taxon>
        <taxon>Pseudotabrizicola</taxon>
    </lineage>
</organism>
<dbReference type="RefSeq" id="WP_118150448.1">
    <property type="nucleotide sequence ID" value="NZ_QWEY01000002.1"/>
</dbReference>
<name>A0A411Z5V6_9RHOB</name>
<gene>
    <name evidence="2" type="ORF">D1012_06190</name>
</gene>
<evidence type="ECO:0000313" key="2">
    <source>
        <dbReference type="EMBL" id="RGP38402.1"/>
    </source>
</evidence>
<keyword evidence="1" id="KW-1133">Transmembrane helix</keyword>
<accession>A0A411Z5V6</accession>
<protein>
    <submittedName>
        <fullName evidence="2">Uncharacterized protein</fullName>
    </submittedName>
</protein>
<comment type="caution">
    <text evidence="2">The sequence shown here is derived from an EMBL/GenBank/DDBJ whole genome shotgun (WGS) entry which is preliminary data.</text>
</comment>
<dbReference type="AlphaFoldDB" id="A0A411Z5V6"/>
<sequence length="71" mass="7219">MAAIFILAGGVFGFASAIASLILLDASLMLALAIWSGAGLTVVVLGLSLSLLNRRAALTRANRISAEAHPV</sequence>
<dbReference type="Proteomes" id="UP000284547">
    <property type="component" value="Unassembled WGS sequence"/>
</dbReference>